<dbReference type="Pfam" id="PF01269">
    <property type="entry name" value="Fibrillarin"/>
    <property type="match status" value="1"/>
</dbReference>
<dbReference type="Proteomes" id="UP000245207">
    <property type="component" value="Unassembled WGS sequence"/>
</dbReference>
<evidence type="ECO:0000313" key="6">
    <source>
        <dbReference type="EMBL" id="PWA59809.1"/>
    </source>
</evidence>
<keyword evidence="4" id="KW-0808">Transferase</keyword>
<proteinExistence type="inferred from homology"/>
<dbReference type="AlphaFoldDB" id="A0A2U1MEX4"/>
<keyword evidence="2" id="KW-0698">rRNA processing</keyword>
<protein>
    <submittedName>
        <fullName evidence="6">Mediator of RNA polymerase II transcription subunit 36a</fullName>
    </submittedName>
</protein>
<evidence type="ECO:0000313" key="7">
    <source>
        <dbReference type="Proteomes" id="UP000245207"/>
    </source>
</evidence>
<dbReference type="GO" id="GO:0000494">
    <property type="term" value="P:box C/D sno(s)RNA 3'-end processing"/>
    <property type="evidence" value="ECO:0007669"/>
    <property type="project" value="TreeGrafter"/>
</dbReference>
<evidence type="ECO:0000256" key="2">
    <source>
        <dbReference type="ARBA" id="ARBA00022552"/>
    </source>
</evidence>
<dbReference type="PANTHER" id="PTHR10335:SF0">
    <property type="entry name" value="RRNA 2'-O-METHYLTRANSFERASE FIBRILLARIN 1-RELATED"/>
    <property type="match status" value="1"/>
</dbReference>
<dbReference type="Gene3D" id="3.40.50.150">
    <property type="entry name" value="Vaccinia Virus protein VP39"/>
    <property type="match status" value="1"/>
</dbReference>
<dbReference type="GO" id="GO:1990259">
    <property type="term" value="F:histone H2AQ104 methyltransferase activity"/>
    <property type="evidence" value="ECO:0007669"/>
    <property type="project" value="TreeGrafter"/>
</dbReference>
<dbReference type="GO" id="GO:0003723">
    <property type="term" value="F:RNA binding"/>
    <property type="evidence" value="ECO:0007669"/>
    <property type="project" value="UniProtKB-KW"/>
</dbReference>
<keyword evidence="5" id="KW-0694">RNA-binding</keyword>
<evidence type="ECO:0000256" key="3">
    <source>
        <dbReference type="ARBA" id="ARBA00022603"/>
    </source>
</evidence>
<dbReference type="SMART" id="SM01206">
    <property type="entry name" value="Fibrillarin"/>
    <property type="match status" value="1"/>
</dbReference>
<keyword evidence="3" id="KW-0489">Methyltransferase</keyword>
<comment type="similarity">
    <text evidence="1">Belongs to the methyltransferase superfamily. Fibrillarin family.</text>
</comment>
<sequence length="221" mass="24579">MAGSVFQPYVTEAGVHFDGVHKCDIDGKVINTALNYMNIGDRFHANDLVCRITRPGAKVLYIADDTCAIELSHLSDIVGPDGRVYVVGQHEIIKSVDDEFGCLDKRSNISYIDATSYNPLAYKERIGEIDVIISDVDHIYQIESLALNASTIMEEGNFIIFIKAHVAAHLIYLHNGAIVPSIAIYEPDMRKLEEHQFDILHGITLEPYMESYGCIVGSYPS</sequence>
<dbReference type="PANTHER" id="PTHR10335">
    <property type="entry name" value="RRNA 2-O-METHYLTRANSFERASE FIBRILLARIN"/>
    <property type="match status" value="1"/>
</dbReference>
<dbReference type="GO" id="GO:0031428">
    <property type="term" value="C:box C/D methylation guide snoRNP complex"/>
    <property type="evidence" value="ECO:0007669"/>
    <property type="project" value="TreeGrafter"/>
</dbReference>
<organism evidence="6 7">
    <name type="scientific">Artemisia annua</name>
    <name type="common">Sweet wormwood</name>
    <dbReference type="NCBI Taxonomy" id="35608"/>
    <lineage>
        <taxon>Eukaryota</taxon>
        <taxon>Viridiplantae</taxon>
        <taxon>Streptophyta</taxon>
        <taxon>Embryophyta</taxon>
        <taxon>Tracheophyta</taxon>
        <taxon>Spermatophyta</taxon>
        <taxon>Magnoliopsida</taxon>
        <taxon>eudicotyledons</taxon>
        <taxon>Gunneridae</taxon>
        <taxon>Pentapetalae</taxon>
        <taxon>asterids</taxon>
        <taxon>campanulids</taxon>
        <taxon>Asterales</taxon>
        <taxon>Asteraceae</taxon>
        <taxon>Asteroideae</taxon>
        <taxon>Anthemideae</taxon>
        <taxon>Artemisiinae</taxon>
        <taxon>Artemisia</taxon>
    </lineage>
</organism>
<accession>A0A2U1MEX4</accession>
<dbReference type="InterPro" id="IPR000692">
    <property type="entry name" value="Fibrillarin"/>
</dbReference>
<evidence type="ECO:0000256" key="4">
    <source>
        <dbReference type="ARBA" id="ARBA00022679"/>
    </source>
</evidence>
<keyword evidence="7" id="KW-1185">Reference proteome</keyword>
<dbReference type="GO" id="GO:0008649">
    <property type="term" value="F:rRNA methyltransferase activity"/>
    <property type="evidence" value="ECO:0007669"/>
    <property type="project" value="TreeGrafter"/>
</dbReference>
<name>A0A2U1MEX4_ARTAN</name>
<dbReference type="InterPro" id="IPR029063">
    <property type="entry name" value="SAM-dependent_MTases_sf"/>
</dbReference>
<comment type="caution">
    <text evidence="6">The sequence shown here is derived from an EMBL/GenBank/DDBJ whole genome shotgun (WGS) entry which is preliminary data.</text>
</comment>
<evidence type="ECO:0000256" key="5">
    <source>
        <dbReference type="ARBA" id="ARBA00022884"/>
    </source>
</evidence>
<dbReference type="GO" id="GO:0032040">
    <property type="term" value="C:small-subunit processome"/>
    <property type="evidence" value="ECO:0007669"/>
    <property type="project" value="TreeGrafter"/>
</dbReference>
<reference evidence="6 7" key="1">
    <citation type="journal article" date="2018" name="Mol. Plant">
        <title>The genome of Artemisia annua provides insight into the evolution of Asteraceae family and artemisinin biosynthesis.</title>
        <authorList>
            <person name="Shen Q."/>
            <person name="Zhang L."/>
            <person name="Liao Z."/>
            <person name="Wang S."/>
            <person name="Yan T."/>
            <person name="Shi P."/>
            <person name="Liu M."/>
            <person name="Fu X."/>
            <person name="Pan Q."/>
            <person name="Wang Y."/>
            <person name="Lv Z."/>
            <person name="Lu X."/>
            <person name="Zhang F."/>
            <person name="Jiang W."/>
            <person name="Ma Y."/>
            <person name="Chen M."/>
            <person name="Hao X."/>
            <person name="Li L."/>
            <person name="Tang Y."/>
            <person name="Lv G."/>
            <person name="Zhou Y."/>
            <person name="Sun X."/>
            <person name="Brodelius P.E."/>
            <person name="Rose J.K.C."/>
            <person name="Tang K."/>
        </authorList>
    </citation>
    <scope>NUCLEOTIDE SEQUENCE [LARGE SCALE GENOMIC DNA]</scope>
    <source>
        <strain evidence="7">cv. Huhao1</strain>
        <tissue evidence="6">Leaf</tissue>
    </source>
</reference>
<gene>
    <name evidence="6" type="ORF">CTI12_AA204940</name>
</gene>
<dbReference type="EMBL" id="PKPP01005528">
    <property type="protein sequence ID" value="PWA59809.1"/>
    <property type="molecule type" value="Genomic_DNA"/>
</dbReference>
<evidence type="ECO:0000256" key="1">
    <source>
        <dbReference type="ARBA" id="ARBA00010632"/>
    </source>
</evidence>
<dbReference type="STRING" id="35608.A0A2U1MEX4"/>